<dbReference type="EMBL" id="JAKZEL010000023">
    <property type="protein sequence ID" value="KAI4531575.1"/>
    <property type="molecule type" value="Genomic_DNA"/>
</dbReference>
<evidence type="ECO:0000256" key="1">
    <source>
        <dbReference type="SAM" id="MobiDB-lite"/>
    </source>
</evidence>
<feature type="chain" id="PRO_5042116531" evidence="2">
    <location>
        <begin position="22"/>
        <end position="192"/>
    </location>
</feature>
<reference evidence="3" key="1">
    <citation type="submission" date="2022-03" db="EMBL/GenBank/DDBJ databases">
        <title>Genomic analyses of argali, domestic sheep and their hybrids provide insights into chromosomal evolution, heterosis and genetic basis of agronomic traits.</title>
        <authorList>
            <person name="Li M."/>
        </authorList>
    </citation>
    <scope>NUCLEOTIDE SEQUENCE</scope>
    <source>
        <strain evidence="3">CAU-MHL-2022a</strain>
        <tissue evidence="3">Skin</tissue>
    </source>
</reference>
<feature type="compositionally biased region" description="Basic and acidic residues" evidence="1">
    <location>
        <begin position="123"/>
        <end position="142"/>
    </location>
</feature>
<feature type="region of interest" description="Disordered" evidence="1">
    <location>
        <begin position="116"/>
        <end position="142"/>
    </location>
</feature>
<comment type="caution">
    <text evidence="3">The sequence shown here is derived from an EMBL/GenBank/DDBJ whole genome shotgun (WGS) entry which is preliminary data.</text>
</comment>
<feature type="signal peptide" evidence="2">
    <location>
        <begin position="1"/>
        <end position="21"/>
    </location>
</feature>
<gene>
    <name evidence="3" type="ORF">MG293_018089</name>
</gene>
<evidence type="ECO:0000256" key="2">
    <source>
        <dbReference type="SAM" id="SignalP"/>
    </source>
</evidence>
<dbReference type="Proteomes" id="UP001214576">
    <property type="component" value="Unassembled WGS sequence"/>
</dbReference>
<sequence length="192" mass="20646">MAMYWLAVPGLLPAILPSARAFHVPSVPTAGWSDLGLDGKLPGELMQAELTVSLIRLSIHQAVPPLHRAPEKACTSLHPSSAVLTVLSSELRMDDTNIPGAQSPDGRQRRYNLTESTSLSLEHNPRINKEAESHGVSPERKRSMSCGPIVKVADPPTVCVTVGRTEALLLIIELGARMPVQIVDIGGLLRSK</sequence>
<evidence type="ECO:0000313" key="4">
    <source>
        <dbReference type="Proteomes" id="UP001214576"/>
    </source>
</evidence>
<organism evidence="3 4">
    <name type="scientific">Ovis ammon polii</name>
    <dbReference type="NCBI Taxonomy" id="230172"/>
    <lineage>
        <taxon>Eukaryota</taxon>
        <taxon>Metazoa</taxon>
        <taxon>Chordata</taxon>
        <taxon>Craniata</taxon>
        <taxon>Vertebrata</taxon>
        <taxon>Euteleostomi</taxon>
        <taxon>Mammalia</taxon>
        <taxon>Eutheria</taxon>
        <taxon>Laurasiatheria</taxon>
        <taxon>Artiodactyla</taxon>
        <taxon>Ruminantia</taxon>
        <taxon>Pecora</taxon>
        <taxon>Bovidae</taxon>
        <taxon>Caprinae</taxon>
        <taxon>Ovis</taxon>
    </lineage>
</organism>
<keyword evidence="4" id="KW-1185">Reference proteome</keyword>
<evidence type="ECO:0000313" key="3">
    <source>
        <dbReference type="EMBL" id="KAI4531575.1"/>
    </source>
</evidence>
<protein>
    <submittedName>
        <fullName evidence="3">Uncharacterized protein</fullName>
    </submittedName>
</protein>
<accession>A0AAD4TTX1</accession>
<proteinExistence type="predicted"/>
<name>A0AAD4TTX1_OVIAM</name>
<dbReference type="AlphaFoldDB" id="A0AAD4TTX1"/>
<keyword evidence="2" id="KW-0732">Signal</keyword>